<dbReference type="RefSeq" id="WP_011139268.1">
    <property type="nucleotide sequence ID" value="NC_005090.1"/>
</dbReference>
<dbReference type="InterPro" id="IPR011662">
    <property type="entry name" value="Secretin/TonB_short_N"/>
</dbReference>
<dbReference type="InterPro" id="IPR010105">
    <property type="entry name" value="TonB_sidphr_rcpt"/>
</dbReference>
<organism evidence="18">
    <name type="scientific">Wolinella succinogenes (strain ATCC 29543 / DSM 1740 / CCUG 13145 / JCM 31913 / LMG 7466 / NCTC 11488 / FDC 602W)</name>
    <name type="common">Vibrio succinogenes</name>
    <dbReference type="NCBI Taxonomy" id="273121"/>
    <lineage>
        <taxon>Bacteria</taxon>
        <taxon>Pseudomonadati</taxon>
        <taxon>Campylobacterota</taxon>
        <taxon>Epsilonproteobacteria</taxon>
        <taxon>Campylobacterales</taxon>
        <taxon>Helicobacteraceae</taxon>
        <taxon>Wolinella</taxon>
    </lineage>
</organism>
<dbReference type="InterPro" id="IPR000531">
    <property type="entry name" value="Beta-barrel_TonB"/>
</dbReference>
<dbReference type="AlphaFoldDB" id="Q7M8T8"/>
<evidence type="ECO:0000256" key="5">
    <source>
        <dbReference type="ARBA" id="ARBA00022496"/>
    </source>
</evidence>
<dbReference type="KEGG" id="wsu:WS1421"/>
<dbReference type="PANTHER" id="PTHR32552">
    <property type="entry name" value="FERRICHROME IRON RECEPTOR-RELATED"/>
    <property type="match status" value="1"/>
</dbReference>
<keyword evidence="5" id="KW-0410">Iron transport</keyword>
<evidence type="ECO:0000256" key="4">
    <source>
        <dbReference type="ARBA" id="ARBA00022452"/>
    </source>
</evidence>
<reference evidence="17 18" key="1">
    <citation type="journal article" date="2003" name="Proc. Natl. Acad. Sci. U.S.A.">
        <title>Complete genome sequence and analysis of Wolinella succinogenes.</title>
        <authorList>
            <person name="Baar C."/>
            <person name="Eppinger M."/>
            <person name="Raddatz G."/>
            <person name="Simon JM."/>
            <person name="Lanz C."/>
            <person name="Klimmek O."/>
            <person name="Nandakumar R."/>
            <person name="Gross R."/>
            <person name="Rosinus A."/>
            <person name="Keller H."/>
            <person name="Jagtap P."/>
            <person name="Linke B."/>
            <person name="Meyer F."/>
            <person name="Lederer H."/>
            <person name="Schuster S.C."/>
        </authorList>
    </citation>
    <scope>NUCLEOTIDE SEQUENCE [LARGE SCALE GENOMIC DNA]</scope>
    <source>
        <strain evidence="18">ATCC 29543 / DSM 1740 / CCUG 13145 / JCM 31913 / LMG 7466 / NCTC 11488 / FDC 602W</strain>
    </source>
</reference>
<keyword evidence="7" id="KW-0732">Signal</keyword>
<evidence type="ECO:0000256" key="3">
    <source>
        <dbReference type="ARBA" id="ARBA00022448"/>
    </source>
</evidence>
<keyword evidence="8" id="KW-0408">Iron</keyword>
<evidence type="ECO:0000256" key="10">
    <source>
        <dbReference type="ARBA" id="ARBA00023077"/>
    </source>
</evidence>
<dbReference type="InterPro" id="IPR010917">
    <property type="entry name" value="TonB_rcpt_CS"/>
</dbReference>
<evidence type="ECO:0000256" key="6">
    <source>
        <dbReference type="ARBA" id="ARBA00022692"/>
    </source>
</evidence>
<evidence type="ECO:0000256" key="9">
    <source>
        <dbReference type="ARBA" id="ARBA00023065"/>
    </source>
</evidence>
<dbReference type="GO" id="GO:0015891">
    <property type="term" value="P:siderophore transport"/>
    <property type="evidence" value="ECO:0007669"/>
    <property type="project" value="InterPro"/>
</dbReference>
<dbReference type="InterPro" id="IPR039426">
    <property type="entry name" value="TonB-dep_rcpt-like"/>
</dbReference>
<comment type="subcellular location">
    <subcellularLocation>
        <location evidence="1 14">Cell outer membrane</location>
        <topology evidence="1 14">Multi-pass membrane protein</topology>
    </subcellularLocation>
</comment>
<dbReference type="Proteomes" id="UP000000422">
    <property type="component" value="Chromosome"/>
</dbReference>
<keyword evidence="9" id="KW-0406">Ion transport</keyword>
<keyword evidence="6 14" id="KW-0812">Transmembrane</keyword>
<evidence type="ECO:0000256" key="14">
    <source>
        <dbReference type="PROSITE-ProRule" id="PRU01360"/>
    </source>
</evidence>
<keyword evidence="10 15" id="KW-0798">TonB box</keyword>
<evidence type="ECO:0000256" key="15">
    <source>
        <dbReference type="RuleBase" id="RU003357"/>
    </source>
</evidence>
<dbReference type="InterPro" id="IPR012910">
    <property type="entry name" value="Plug_dom"/>
</dbReference>
<dbReference type="EMBL" id="BX571660">
    <property type="protein sequence ID" value="CAE10483.1"/>
    <property type="molecule type" value="Genomic_DNA"/>
</dbReference>
<dbReference type="GO" id="GO:0038023">
    <property type="term" value="F:signaling receptor activity"/>
    <property type="evidence" value="ECO:0007669"/>
    <property type="project" value="InterPro"/>
</dbReference>
<keyword evidence="18" id="KW-1185">Reference proteome</keyword>
<dbReference type="Pfam" id="PF07660">
    <property type="entry name" value="STN"/>
    <property type="match status" value="1"/>
</dbReference>
<dbReference type="PROSITE" id="PS52016">
    <property type="entry name" value="TONB_DEPENDENT_REC_3"/>
    <property type="match status" value="1"/>
</dbReference>
<evidence type="ECO:0000256" key="2">
    <source>
        <dbReference type="ARBA" id="ARBA00009810"/>
    </source>
</evidence>
<keyword evidence="4 14" id="KW-1134">Transmembrane beta strand</keyword>
<dbReference type="Gene3D" id="2.40.170.20">
    <property type="entry name" value="TonB-dependent receptor, beta-barrel domain"/>
    <property type="match status" value="1"/>
</dbReference>
<dbReference type="GO" id="GO:0009279">
    <property type="term" value="C:cell outer membrane"/>
    <property type="evidence" value="ECO:0007669"/>
    <property type="project" value="UniProtKB-SubCell"/>
</dbReference>
<dbReference type="PANTHER" id="PTHR32552:SF74">
    <property type="entry name" value="HYDROXAMATE SIDEROPHORE RECEPTOR FHUE"/>
    <property type="match status" value="1"/>
</dbReference>
<accession>Q7M8T8</accession>
<dbReference type="SMART" id="SM00965">
    <property type="entry name" value="STN"/>
    <property type="match status" value="1"/>
</dbReference>
<evidence type="ECO:0000313" key="18">
    <source>
        <dbReference type="Proteomes" id="UP000000422"/>
    </source>
</evidence>
<evidence type="ECO:0000256" key="1">
    <source>
        <dbReference type="ARBA" id="ARBA00004571"/>
    </source>
</evidence>
<dbReference type="NCBIfam" id="TIGR01783">
    <property type="entry name" value="TonB-siderophor"/>
    <property type="match status" value="1"/>
</dbReference>
<gene>
    <name evidence="17" type="primary">FAUA</name>
    <name evidence="17" type="ordered locus">WS1421</name>
</gene>
<evidence type="ECO:0000256" key="8">
    <source>
        <dbReference type="ARBA" id="ARBA00023004"/>
    </source>
</evidence>
<dbReference type="NCBIfam" id="NF007447">
    <property type="entry name" value="PRK10003.1"/>
    <property type="match status" value="1"/>
</dbReference>
<dbReference type="STRING" id="273121.WS1421"/>
<dbReference type="Gene3D" id="2.170.130.10">
    <property type="entry name" value="TonB-dependent receptor, plug domain"/>
    <property type="match status" value="1"/>
</dbReference>
<protein>
    <submittedName>
        <fullName evidence="17">FERRIC ALCALIGIN SIDEROPHORE RECEPTOR</fullName>
    </submittedName>
</protein>
<dbReference type="FunFam" id="2.170.130.10:FF:000010">
    <property type="entry name" value="Ferripyoverdine receptor"/>
    <property type="match status" value="1"/>
</dbReference>
<dbReference type="PROSITE" id="PS01156">
    <property type="entry name" value="TONB_DEPENDENT_REC_2"/>
    <property type="match status" value="1"/>
</dbReference>
<keyword evidence="11 14" id="KW-0472">Membrane</keyword>
<name>Q7M8T8_WOLSU</name>
<evidence type="ECO:0000313" key="17">
    <source>
        <dbReference type="EMBL" id="CAE10483.1"/>
    </source>
</evidence>
<sequence length="794" mass="87297">MQASQINLKHLALSAILALATPTWLVAAEVSVNIAPKSLAQSLKELAQEAKMQLIFASEIVEGKQSQEVSGRMEISEALRRLLEGSGLEGRIEGDTIIIQKISLLNAQTLKAVKVQADSENRSSEKSQSYTMKSMSTATGLGLSARDTPQSVSVMTRQRIEDQGLETLTDVVNNTIGISSRLYDSSRSGFSARGFDIDNIQIDGISKNWSTGWSAGETLMDTAIYDRVEIVRGATGLMSGAGNPSAAVNLVRKHADSKEFTGSVVGGVGSWDDYQGTVDVTTPLNAEGTIRARVVGSYRDKDSFMDLLSEEKSVFYGVVDMDITPLTRLSVGASYQENKPLGSTWGGLPSWYSDGTRTDWDRSKTTAAQWSSWATAHTTYFADLNHRWENDWRMKLALSRTKNEANMKLLYLSGTVDKSTGLGLGASAARYDVLREQDDVVLQVNGPVEILGRTHEIGWGLSHSKQDFKDYSYSGSGAPLVGSFFGWDGSYAEPAWGDRSLSEDYTTKQNALYGVARFSLADSLWLIAGSRLSYWEREGVSWGNGFSYKHNDTLTPYAGLIYDLNDIFSLYVSYTDIFTPQDAQDASGNYLDPITGETYEAGIKGEFFEGKLNAGFTLYRILQDNLAQLVGLNPVTGKSIHEAAKGTKSEGFELDVSGEIGEGWNLFLGYSQIFSTQDANGAEINTQHPKRMAKIFTTYRLPMMEKLTVGGGVNWESRSYALTTNPVTLASEEIAQSSFAVANLMARYEFTKEFSAQLNLNNLFDKKYYTNVGFYDQLAYGAPRNALLTIKYKF</sequence>
<dbReference type="SUPFAM" id="SSF56935">
    <property type="entry name" value="Porins"/>
    <property type="match status" value="1"/>
</dbReference>
<proteinExistence type="inferred from homology"/>
<feature type="domain" description="Secretin/TonB short N-terminal" evidence="16">
    <location>
        <begin position="52"/>
        <end position="102"/>
    </location>
</feature>
<dbReference type="eggNOG" id="COG4773">
    <property type="taxonomic scope" value="Bacteria"/>
</dbReference>
<dbReference type="Pfam" id="PF00593">
    <property type="entry name" value="TonB_dep_Rec_b-barrel"/>
    <property type="match status" value="1"/>
</dbReference>
<dbReference type="InterPro" id="IPR036942">
    <property type="entry name" value="Beta-barrel_TonB_sf"/>
</dbReference>
<evidence type="ECO:0000259" key="16">
    <source>
        <dbReference type="SMART" id="SM00965"/>
    </source>
</evidence>
<dbReference type="Pfam" id="PF07715">
    <property type="entry name" value="Plug"/>
    <property type="match status" value="1"/>
</dbReference>
<dbReference type="GO" id="GO:0015344">
    <property type="term" value="F:siderophore uptake transmembrane transporter activity"/>
    <property type="evidence" value="ECO:0007669"/>
    <property type="project" value="TreeGrafter"/>
</dbReference>
<evidence type="ECO:0000256" key="11">
    <source>
        <dbReference type="ARBA" id="ARBA00023136"/>
    </source>
</evidence>
<evidence type="ECO:0000256" key="7">
    <source>
        <dbReference type="ARBA" id="ARBA00022729"/>
    </source>
</evidence>
<keyword evidence="12 17" id="KW-0675">Receptor</keyword>
<evidence type="ECO:0000256" key="12">
    <source>
        <dbReference type="ARBA" id="ARBA00023170"/>
    </source>
</evidence>
<comment type="similarity">
    <text evidence="2 14 15">Belongs to the TonB-dependent receptor family.</text>
</comment>
<dbReference type="InterPro" id="IPR037066">
    <property type="entry name" value="Plug_dom_sf"/>
</dbReference>
<dbReference type="HOGENOM" id="CLU_008287_9_3_7"/>
<keyword evidence="3 14" id="KW-0813">Transport</keyword>
<dbReference type="Gene3D" id="3.55.50.30">
    <property type="match status" value="1"/>
</dbReference>
<keyword evidence="13 14" id="KW-0998">Cell outer membrane</keyword>
<evidence type="ECO:0000256" key="13">
    <source>
        <dbReference type="ARBA" id="ARBA00023237"/>
    </source>
</evidence>
<dbReference type="CDD" id="cd01347">
    <property type="entry name" value="ligand_gated_channel"/>
    <property type="match status" value="1"/>
</dbReference>